<reference evidence="2" key="1">
    <citation type="submission" date="2020-12" db="EMBL/GenBank/DDBJ databases">
        <title>Methylobrevis albus sp. nov., isolated from fresh water lack sediment.</title>
        <authorList>
            <person name="Zou Q."/>
        </authorList>
    </citation>
    <scope>NUCLEOTIDE SEQUENCE</scope>
    <source>
        <strain evidence="2">L22</strain>
    </source>
</reference>
<comment type="caution">
    <text evidence="2">The sequence shown here is derived from an EMBL/GenBank/DDBJ whole genome shotgun (WGS) entry which is preliminary data.</text>
</comment>
<dbReference type="AlphaFoldDB" id="A0A931MXL3"/>
<feature type="transmembrane region" description="Helical" evidence="1">
    <location>
        <begin position="7"/>
        <end position="30"/>
    </location>
</feature>
<keyword evidence="1" id="KW-0812">Transmembrane</keyword>
<feature type="transmembrane region" description="Helical" evidence="1">
    <location>
        <begin position="113"/>
        <end position="130"/>
    </location>
</feature>
<evidence type="ECO:0000256" key="1">
    <source>
        <dbReference type="SAM" id="Phobius"/>
    </source>
</evidence>
<organism evidence="2 3">
    <name type="scientific">Methylobrevis albus</name>
    <dbReference type="NCBI Taxonomy" id="2793297"/>
    <lineage>
        <taxon>Bacteria</taxon>
        <taxon>Pseudomonadati</taxon>
        <taxon>Pseudomonadota</taxon>
        <taxon>Alphaproteobacteria</taxon>
        <taxon>Hyphomicrobiales</taxon>
        <taxon>Pleomorphomonadaceae</taxon>
        <taxon>Methylobrevis</taxon>
    </lineage>
</organism>
<dbReference type="Proteomes" id="UP000631694">
    <property type="component" value="Unassembled WGS sequence"/>
</dbReference>
<proteinExistence type="predicted"/>
<keyword evidence="3" id="KW-1185">Reference proteome</keyword>
<feature type="transmembrane region" description="Helical" evidence="1">
    <location>
        <begin position="81"/>
        <end position="101"/>
    </location>
</feature>
<keyword evidence="1" id="KW-0472">Membrane</keyword>
<dbReference type="EMBL" id="JADZLT010000042">
    <property type="protein sequence ID" value="MBH0237307.1"/>
    <property type="molecule type" value="Genomic_DNA"/>
</dbReference>
<protein>
    <submittedName>
        <fullName evidence="2">Uncharacterized protein</fullName>
    </submittedName>
</protein>
<keyword evidence="1" id="KW-1133">Transmembrane helix</keyword>
<evidence type="ECO:0000313" key="2">
    <source>
        <dbReference type="EMBL" id="MBH0237307.1"/>
    </source>
</evidence>
<dbReference type="RefSeq" id="WP_197310402.1">
    <property type="nucleotide sequence ID" value="NZ_JADZLT010000042.1"/>
</dbReference>
<name>A0A931MXL3_9HYPH</name>
<evidence type="ECO:0000313" key="3">
    <source>
        <dbReference type="Proteomes" id="UP000631694"/>
    </source>
</evidence>
<gene>
    <name evidence="2" type="ORF">I5731_05685</name>
</gene>
<accession>A0A931MXL3</accession>
<feature type="transmembrane region" description="Helical" evidence="1">
    <location>
        <begin position="42"/>
        <end position="69"/>
    </location>
</feature>
<sequence length="140" mass="13941">MQIIGRLFAAGLGFLAAVLAAAVFLLVAEVGTSPENPVDADWFWGLFVVSSTVTASAIGAYVATPALVAILISEIFAIRSWMAFAALGGALGLTAASSIVVVSEAGSVTGVDATVLTAAGLVGGLAYWAVAGRTAGLRGR</sequence>